<protein>
    <submittedName>
        <fullName evidence="2">Uncharacterized protein</fullName>
    </submittedName>
</protein>
<dbReference type="AlphaFoldDB" id="A0A371D7N4"/>
<keyword evidence="3" id="KW-1185">Reference proteome</keyword>
<accession>A0A371D7N4</accession>
<proteinExistence type="predicted"/>
<reference evidence="2 3" key="1">
    <citation type="journal article" date="2018" name="Biotechnol. Biofuels">
        <title>Integrative visual omics of the white-rot fungus Polyporus brumalis exposes the biotechnological potential of its oxidative enzymes for delignifying raw plant biomass.</title>
        <authorList>
            <person name="Miyauchi S."/>
            <person name="Rancon A."/>
            <person name="Drula E."/>
            <person name="Hage H."/>
            <person name="Chaduli D."/>
            <person name="Favel A."/>
            <person name="Grisel S."/>
            <person name="Henrissat B."/>
            <person name="Herpoel-Gimbert I."/>
            <person name="Ruiz-Duenas F.J."/>
            <person name="Chevret D."/>
            <person name="Hainaut M."/>
            <person name="Lin J."/>
            <person name="Wang M."/>
            <person name="Pangilinan J."/>
            <person name="Lipzen A."/>
            <person name="Lesage-Meessen L."/>
            <person name="Navarro D."/>
            <person name="Riley R."/>
            <person name="Grigoriev I.V."/>
            <person name="Zhou S."/>
            <person name="Raouche S."/>
            <person name="Rosso M.N."/>
        </authorList>
    </citation>
    <scope>NUCLEOTIDE SEQUENCE [LARGE SCALE GENOMIC DNA]</scope>
    <source>
        <strain evidence="2 3">BRFM 1820</strain>
    </source>
</reference>
<gene>
    <name evidence="2" type="ORF">OH76DRAFT_1483879</name>
</gene>
<dbReference type="OrthoDB" id="2383679at2759"/>
<feature type="compositionally biased region" description="Polar residues" evidence="1">
    <location>
        <begin position="38"/>
        <end position="52"/>
    </location>
</feature>
<evidence type="ECO:0000313" key="3">
    <source>
        <dbReference type="Proteomes" id="UP000256964"/>
    </source>
</evidence>
<dbReference type="EMBL" id="KZ857411">
    <property type="protein sequence ID" value="RDX48520.1"/>
    <property type="molecule type" value="Genomic_DNA"/>
</dbReference>
<evidence type="ECO:0000256" key="1">
    <source>
        <dbReference type="SAM" id="MobiDB-lite"/>
    </source>
</evidence>
<sequence>MPSDLNQELYLGGLLDGLKFTVTDVKPSVPDRSGWGATFSNPRAGSISSNANGDFDHLSRPFEVKSGEKIGTTKLTGNSGVYSSGQGGLVTIKFHLEGTATVKGEQVHVNDDGYVVVSASDWKGLERPDVSNVTYYWADAPPRNAALTVPPSIAGMPEDILFVLAAKPEDAGKELGMTSTTHKDAVDTALDYAIRGIFWVNEKLFAWAIKPLKPF</sequence>
<name>A0A371D7N4_9APHY</name>
<evidence type="ECO:0000313" key="2">
    <source>
        <dbReference type="EMBL" id="RDX48520.1"/>
    </source>
</evidence>
<feature type="region of interest" description="Disordered" evidence="1">
    <location>
        <begin position="31"/>
        <end position="52"/>
    </location>
</feature>
<organism evidence="2 3">
    <name type="scientific">Lentinus brumalis</name>
    <dbReference type="NCBI Taxonomy" id="2498619"/>
    <lineage>
        <taxon>Eukaryota</taxon>
        <taxon>Fungi</taxon>
        <taxon>Dikarya</taxon>
        <taxon>Basidiomycota</taxon>
        <taxon>Agaricomycotina</taxon>
        <taxon>Agaricomycetes</taxon>
        <taxon>Polyporales</taxon>
        <taxon>Polyporaceae</taxon>
        <taxon>Lentinus</taxon>
    </lineage>
</organism>
<dbReference type="Proteomes" id="UP000256964">
    <property type="component" value="Unassembled WGS sequence"/>
</dbReference>